<name>A0A0P6XRF9_9CHLR</name>
<protein>
    <recommendedName>
        <fullName evidence="3">Phage gp6-like head-tail connector protein</fullName>
    </recommendedName>
</protein>
<accession>A0A0P6XRF9</accession>
<comment type="caution">
    <text evidence="1">The sequence shown here is derived from an EMBL/GenBank/DDBJ whole genome shotgun (WGS) entry which is preliminary data.</text>
</comment>
<evidence type="ECO:0000313" key="1">
    <source>
        <dbReference type="EMBL" id="KPL74973.1"/>
    </source>
</evidence>
<dbReference type="Proteomes" id="UP000050514">
    <property type="component" value="Unassembled WGS sequence"/>
</dbReference>
<dbReference type="EMBL" id="LGHJ01000016">
    <property type="protein sequence ID" value="KPL74973.1"/>
    <property type="molecule type" value="Genomic_DNA"/>
</dbReference>
<dbReference type="RefSeq" id="WP_062158900.1">
    <property type="nucleotide sequence ID" value="NZ_DF967971.1"/>
</dbReference>
<sequence length="187" mass="20838">MTDYTTLAAVKRALGSVENADDVLLMELITQASRTIDRFCAGADNYFVKETLSNVILRGYISEGVLRCWPPKPVIESVSYLAYRSSAGENWHELDPTKTEIFKSFVSWNGVYGQGKVQVNLSFTGGFTPLPDDLVNAATLLSVRFYKEIKSGLTDSIGVAELGMLQYTKALPERVQVMLKPYRRIVL</sequence>
<keyword evidence="2" id="KW-1185">Reference proteome</keyword>
<evidence type="ECO:0000313" key="2">
    <source>
        <dbReference type="Proteomes" id="UP000050514"/>
    </source>
</evidence>
<reference evidence="1 2" key="1">
    <citation type="submission" date="2015-07" db="EMBL/GenBank/DDBJ databases">
        <title>Draft genome of Bellilinea caldifistulae DSM 17877.</title>
        <authorList>
            <person name="Hemp J."/>
            <person name="Ward L.M."/>
            <person name="Pace L.A."/>
            <person name="Fischer W.W."/>
        </authorList>
    </citation>
    <scope>NUCLEOTIDE SEQUENCE [LARGE SCALE GENOMIC DNA]</scope>
    <source>
        <strain evidence="1 2">GOMI-1</strain>
    </source>
</reference>
<organism evidence="1 2">
    <name type="scientific">Bellilinea caldifistulae</name>
    <dbReference type="NCBI Taxonomy" id="360411"/>
    <lineage>
        <taxon>Bacteria</taxon>
        <taxon>Bacillati</taxon>
        <taxon>Chloroflexota</taxon>
        <taxon>Anaerolineae</taxon>
        <taxon>Anaerolineales</taxon>
        <taxon>Anaerolineaceae</taxon>
        <taxon>Bellilinea</taxon>
    </lineage>
</organism>
<dbReference type="AlphaFoldDB" id="A0A0P6XRF9"/>
<dbReference type="OrthoDB" id="9891276at2"/>
<gene>
    <name evidence="1" type="ORF">AC812_10695</name>
</gene>
<evidence type="ECO:0008006" key="3">
    <source>
        <dbReference type="Google" id="ProtNLM"/>
    </source>
</evidence>
<proteinExistence type="predicted"/>
<dbReference type="STRING" id="360411.AC812_10695"/>